<dbReference type="InterPro" id="IPR018550">
    <property type="entry name" value="Lipid-A_deacylase-rel"/>
</dbReference>
<dbReference type="Proteomes" id="UP000679691">
    <property type="component" value="Unassembled WGS sequence"/>
</dbReference>
<reference evidence="2" key="1">
    <citation type="submission" date="2021-03" db="EMBL/GenBank/DDBJ databases">
        <authorList>
            <person name="Lu T."/>
            <person name="Wang Q."/>
            <person name="Han X."/>
        </authorList>
    </citation>
    <scope>NUCLEOTIDE SEQUENCE</scope>
    <source>
        <strain evidence="2">WQ 2009</strain>
    </source>
</reference>
<gene>
    <name evidence="2" type="ORF">J5U18_11290</name>
</gene>
<keyword evidence="1" id="KW-0732">Signal</keyword>
<feature type="chain" id="PRO_5035731946" evidence="1">
    <location>
        <begin position="25"/>
        <end position="381"/>
    </location>
</feature>
<proteinExistence type="predicted"/>
<feature type="signal peptide" evidence="1">
    <location>
        <begin position="1"/>
        <end position="24"/>
    </location>
</feature>
<evidence type="ECO:0000256" key="1">
    <source>
        <dbReference type="SAM" id="SignalP"/>
    </source>
</evidence>
<dbReference type="AlphaFoldDB" id="A0A8T4HFL2"/>
<evidence type="ECO:0000313" key="2">
    <source>
        <dbReference type="EMBL" id="MBP3944128.1"/>
    </source>
</evidence>
<evidence type="ECO:0000313" key="3">
    <source>
        <dbReference type="Proteomes" id="UP000679691"/>
    </source>
</evidence>
<dbReference type="GO" id="GO:0016787">
    <property type="term" value="F:hydrolase activity"/>
    <property type="evidence" value="ECO:0007669"/>
    <property type="project" value="UniProtKB-KW"/>
</dbReference>
<name>A0A8T4HFL2_9SPHI</name>
<organism evidence="2 3">
    <name type="scientific">Rhinopithecimicrobium faecis</name>
    <dbReference type="NCBI Taxonomy" id="2820698"/>
    <lineage>
        <taxon>Bacteria</taxon>
        <taxon>Pseudomonadati</taxon>
        <taxon>Bacteroidota</taxon>
        <taxon>Sphingobacteriia</taxon>
        <taxon>Sphingobacteriales</taxon>
        <taxon>Sphingobacteriaceae</taxon>
        <taxon>Rhinopithecimicrobium</taxon>
    </lineage>
</organism>
<protein>
    <submittedName>
        <fullName evidence="2">Acyloxyacyl hydrolase</fullName>
    </submittedName>
</protein>
<keyword evidence="3" id="KW-1185">Reference proteome</keyword>
<comment type="caution">
    <text evidence="2">The sequence shown here is derived from an EMBL/GenBank/DDBJ whole genome shotgun (WGS) entry which is preliminary data.</text>
</comment>
<dbReference type="Pfam" id="PF09411">
    <property type="entry name" value="PagL"/>
    <property type="match status" value="1"/>
</dbReference>
<dbReference type="RefSeq" id="WP_353547633.1">
    <property type="nucleotide sequence ID" value="NZ_JAGKSB010000013.1"/>
</dbReference>
<dbReference type="Gene3D" id="2.40.160.20">
    <property type="match status" value="1"/>
</dbReference>
<sequence>MLKTLHYSLLTLTGFLASITSGYAQNDSTSVIQQIKKRIVLQAEVENGGILAEKSIRDVTFEDAYYNAINFRVGWQTQKSKDSYHQLYNYPTYGIGIYSSTFNKPTIGKPFAIYGYVEIPMYPKAGSRWSYDYRIALGLSGNFKPFDAEENPLNLVIGTKNNVFIDLGAKVNYALTAKLKAGVGLSFHHFSNGALRLPNKGINLVPLTASLTYTPYADQLDKSSSVISPMPKQVFYTLSFGAGLKQISRDSDKRFYKSTFSAYASKHISHKWRLGGGMDIFYSQSGSDEEVAGANSGKLSARLSGGPSLYIAHVLNKNLVLNGNIGAYVHRQEFNGETQLLFLRAGARYYVYKNINAGVSIKAHMGKADFIEWTAGYTFGR</sequence>
<dbReference type="EMBL" id="JAGKSB010000013">
    <property type="protein sequence ID" value="MBP3944128.1"/>
    <property type="molecule type" value="Genomic_DNA"/>
</dbReference>
<accession>A0A8T4HFL2</accession>
<keyword evidence="2" id="KW-0378">Hydrolase</keyword>